<dbReference type="Pfam" id="PF00990">
    <property type="entry name" value="GGDEF"/>
    <property type="match status" value="1"/>
</dbReference>
<evidence type="ECO:0000313" key="4">
    <source>
        <dbReference type="EMBL" id="MEW9573194.1"/>
    </source>
</evidence>
<dbReference type="Gene3D" id="3.30.450.40">
    <property type="match status" value="1"/>
</dbReference>
<keyword evidence="4" id="KW-0808">Transferase</keyword>
<protein>
    <submittedName>
        <fullName evidence="4">Diguanylate cyclase</fullName>
        <ecNumber evidence="4">2.7.7.65</ecNumber>
    </submittedName>
</protein>
<organism evidence="4 5">
    <name type="scientific">Rhodanobacter lycopersici</name>
    <dbReference type="NCBI Taxonomy" id="3162487"/>
    <lineage>
        <taxon>Bacteria</taxon>
        <taxon>Pseudomonadati</taxon>
        <taxon>Pseudomonadota</taxon>
        <taxon>Gammaproteobacteria</taxon>
        <taxon>Lysobacterales</taxon>
        <taxon>Rhodanobacteraceae</taxon>
        <taxon>Rhodanobacter</taxon>
    </lineage>
</organism>
<dbReference type="InterPro" id="IPR013767">
    <property type="entry name" value="PAS_fold"/>
</dbReference>
<dbReference type="PANTHER" id="PTHR46663:SF3">
    <property type="entry name" value="SLL0267 PROTEIN"/>
    <property type="match status" value="1"/>
</dbReference>
<dbReference type="GO" id="GO:0052621">
    <property type="term" value="F:diguanylate cyclase activity"/>
    <property type="evidence" value="ECO:0007669"/>
    <property type="project" value="UniProtKB-EC"/>
</dbReference>
<feature type="domain" description="GGDEF" evidence="3">
    <location>
        <begin position="306"/>
        <end position="439"/>
    </location>
</feature>
<feature type="compositionally biased region" description="Basic and acidic residues" evidence="1">
    <location>
        <begin position="436"/>
        <end position="448"/>
    </location>
</feature>
<dbReference type="CDD" id="cd00130">
    <property type="entry name" value="PAS"/>
    <property type="match status" value="1"/>
</dbReference>
<dbReference type="NCBIfam" id="TIGR00254">
    <property type="entry name" value="GGDEF"/>
    <property type="match status" value="1"/>
</dbReference>
<proteinExistence type="predicted"/>
<dbReference type="Pfam" id="PF00989">
    <property type="entry name" value="PAS"/>
    <property type="match status" value="1"/>
</dbReference>
<keyword evidence="4" id="KW-0548">Nucleotidyltransferase</keyword>
<dbReference type="CDD" id="cd01949">
    <property type="entry name" value="GGDEF"/>
    <property type="match status" value="1"/>
</dbReference>
<feature type="region of interest" description="Disordered" evidence="1">
    <location>
        <begin position="426"/>
        <end position="448"/>
    </location>
</feature>
<dbReference type="NCBIfam" id="TIGR00229">
    <property type="entry name" value="sensory_box"/>
    <property type="match status" value="1"/>
</dbReference>
<dbReference type="InterPro" id="IPR029016">
    <property type="entry name" value="GAF-like_dom_sf"/>
</dbReference>
<dbReference type="Gene3D" id="3.30.450.20">
    <property type="entry name" value="PAS domain"/>
    <property type="match status" value="1"/>
</dbReference>
<dbReference type="EMBL" id="JBFOHK010000004">
    <property type="protein sequence ID" value="MEW9573194.1"/>
    <property type="molecule type" value="Genomic_DNA"/>
</dbReference>
<dbReference type="Proteomes" id="UP001556220">
    <property type="component" value="Unassembled WGS sequence"/>
</dbReference>
<evidence type="ECO:0000313" key="5">
    <source>
        <dbReference type="Proteomes" id="UP001556220"/>
    </source>
</evidence>
<reference evidence="4 5" key="1">
    <citation type="submission" date="2024-06" db="EMBL/GenBank/DDBJ databases">
        <authorList>
            <person name="Woo H."/>
        </authorList>
    </citation>
    <scope>NUCLEOTIDE SEQUENCE [LARGE SCALE GENOMIC DNA]</scope>
    <source>
        <strain evidence="4 5">Si-c</strain>
    </source>
</reference>
<dbReference type="EC" id="2.7.7.65" evidence="4"/>
<evidence type="ECO:0000256" key="1">
    <source>
        <dbReference type="SAM" id="MobiDB-lite"/>
    </source>
</evidence>
<dbReference type="InterPro" id="IPR035965">
    <property type="entry name" value="PAS-like_dom_sf"/>
</dbReference>
<feature type="domain" description="PAS" evidence="2">
    <location>
        <begin position="5"/>
        <end position="62"/>
    </location>
</feature>
<dbReference type="PANTHER" id="PTHR46663">
    <property type="entry name" value="DIGUANYLATE CYCLASE DGCT-RELATED"/>
    <property type="match status" value="1"/>
</dbReference>
<name>A0ABV3QH75_9GAMM</name>
<dbReference type="SUPFAM" id="SSF55073">
    <property type="entry name" value="Nucleotide cyclase"/>
    <property type="match status" value="1"/>
</dbReference>
<accession>A0ABV3QH75</accession>
<dbReference type="InterPro" id="IPR003018">
    <property type="entry name" value="GAF"/>
</dbReference>
<comment type="caution">
    <text evidence="4">The sequence shown here is derived from an EMBL/GenBank/DDBJ whole genome shotgun (WGS) entry which is preliminary data.</text>
</comment>
<dbReference type="SMART" id="SM00091">
    <property type="entry name" value="PAS"/>
    <property type="match status" value="1"/>
</dbReference>
<dbReference type="Pfam" id="PF01590">
    <property type="entry name" value="GAF"/>
    <property type="match status" value="1"/>
</dbReference>
<dbReference type="Gene3D" id="3.30.70.270">
    <property type="match status" value="1"/>
</dbReference>
<dbReference type="PROSITE" id="PS50887">
    <property type="entry name" value="GGDEF"/>
    <property type="match status" value="1"/>
</dbReference>
<dbReference type="InterPro" id="IPR000014">
    <property type="entry name" value="PAS"/>
</dbReference>
<dbReference type="InterPro" id="IPR029787">
    <property type="entry name" value="Nucleotide_cyclase"/>
</dbReference>
<dbReference type="InterPro" id="IPR000160">
    <property type="entry name" value="GGDEF_dom"/>
</dbReference>
<dbReference type="InterPro" id="IPR043128">
    <property type="entry name" value="Rev_trsase/Diguanyl_cyclase"/>
</dbReference>
<dbReference type="InterPro" id="IPR052163">
    <property type="entry name" value="DGC-Regulatory_Protein"/>
</dbReference>
<dbReference type="SUPFAM" id="SSF55785">
    <property type="entry name" value="PYP-like sensor domain (PAS domain)"/>
    <property type="match status" value="1"/>
</dbReference>
<evidence type="ECO:0000259" key="3">
    <source>
        <dbReference type="PROSITE" id="PS50887"/>
    </source>
</evidence>
<dbReference type="SMART" id="SM00267">
    <property type="entry name" value="GGDEF"/>
    <property type="match status" value="1"/>
</dbReference>
<sequence>METTAFTPLEKILDLLLDAVCVVDAEGRYVFVSAAFERIFGYTPGEVIGKPMIDLVHPEDRDITLCTAAAIMDGKPESNFQNRYVRKDGEVVHIMWSARWSEADRVRIAVARDITALKRGESMRLALHAVSEAAHGAQDLAALFEQVHRIVGGILPATGFLVALHDRGEDRLQFPYVARGRGTACELEDLAVDARIGEVIRGGQVVHSVATAGENGMHWLGVPLHSKDGLIGALVVEHRGKIGYSSADNELLQFVATQVSTAIERKQAQARLHHLALHDPLTDLPNRNLFRRHLDATLESVARRQTHAALLYIDLDGFKQVNDRHGHPVGDLLLCEVATRIRGCLREHDIAGRVGGDEFVVLLDALASPDRGRDIAERIREAFGPAFHLLDQQIRISASIGVATFPADGEDSEHLAKAADRAMYRAKKAGGNQTRGTEDIDARDAARH</sequence>
<evidence type="ECO:0000259" key="2">
    <source>
        <dbReference type="PROSITE" id="PS50112"/>
    </source>
</evidence>
<dbReference type="PROSITE" id="PS50112">
    <property type="entry name" value="PAS"/>
    <property type="match status" value="1"/>
</dbReference>
<dbReference type="RefSeq" id="WP_367855248.1">
    <property type="nucleotide sequence ID" value="NZ_JBFOHK010000004.1"/>
</dbReference>
<dbReference type="SMART" id="SM00065">
    <property type="entry name" value="GAF"/>
    <property type="match status" value="1"/>
</dbReference>
<dbReference type="SUPFAM" id="SSF55781">
    <property type="entry name" value="GAF domain-like"/>
    <property type="match status" value="1"/>
</dbReference>
<keyword evidence="5" id="KW-1185">Reference proteome</keyword>
<gene>
    <name evidence="4" type="ORF">ABQJ54_15665</name>
</gene>